<dbReference type="FunFam" id="2.60.40.10:FF:000333">
    <property type="entry name" value="Down syndrome cell adhesion molecule"/>
    <property type="match status" value="3"/>
</dbReference>
<sequence>MSIAPSLFRTAQHCRCAESLSVPPEILPIPAPGALRTGDEVSLNCNAYKGDTPMTISWTFHGRDVSMEREFATQAFGSRTKMLLIPSVAHGHSGTYTCTARNAAGQTAVSTELVVKEPPQIFPFPTPDALRAGDEVYLPCNAYKGDTPMTVRWTFHGSDVSMDRELATQAIGDRTNILLIRSVQHGHSGTYTCTARNAAGRATYATELVFRRRYFQFPALDALSDGDDASLQCYVYKGDTPMTISWTFHGRDVSMEREFTTQAFGDRTSMLLVKSVSHGHSGTYTCRARNAAGATQLSTSLVVRVPPQILPVPTAEELSAGDDVSLNCNVYKGDTPLTIMWTFHGKQLPMDREFVTLPAGDRTSILLIKGVSHGHSGTYTCLAKNAAGETRYSTKLVVKVPPEILPFPVSDALSAGDEVFLPCNVHKGDRPLSIRWTFHGGESAVLERQFSTLPAGARTNILMIPSVQHAHSGRYTCRASNAAGETSYSTRLVVKVPPELAVYGVEDALNAGDDVSLTCNVYKGDTPVSIQWTFHGRQLLMERQFTTLAAGDRTSILLIKGVSHGHSGTYTCLAKNTAGKTSVAIPLVVKVPPELSVYGIEDDLNAGDDVSLTCNVYKGDTPLSISWTFHGKQLPMDRQFVTQTFGARTRILLIRGVAHGHSGTYTCLAKNAAGEASIAVPLVVKVPPELAVYGAEEALNAGDDVSLSCNAFKGDTPLSISWTFHGKQLAMDRQLSTQPVGPRSSYLLIRDVSHGHSGTYTCRARNAAGEAAVATALVVRVPPELAVYGVEDALNAGDDVSLTCNVYKGDTPLSIQWTFHGRQLPMERGFVTQSVGRRTSILLIRDVSHGHSGTYTCRARNAAGEATVATTLVVKG</sequence>
<dbReference type="Pfam" id="PF13927">
    <property type="entry name" value="Ig_3"/>
    <property type="match status" value="9"/>
</dbReference>
<feature type="domain" description="Ig-like" evidence="10">
    <location>
        <begin position="119"/>
        <end position="209"/>
    </location>
</feature>
<dbReference type="SUPFAM" id="SSF48726">
    <property type="entry name" value="Immunoglobulin"/>
    <property type="match status" value="9"/>
</dbReference>
<evidence type="ECO:0000259" key="10">
    <source>
        <dbReference type="PROSITE" id="PS50835"/>
    </source>
</evidence>
<evidence type="ECO:0000313" key="11">
    <source>
        <dbReference type="EMBL" id="KAF0295705.1"/>
    </source>
</evidence>
<accession>A0A6A4VNH9</accession>
<evidence type="ECO:0000256" key="2">
    <source>
        <dbReference type="ARBA" id="ARBA00022692"/>
    </source>
</evidence>
<keyword evidence="2" id="KW-0812">Transmembrane</keyword>
<protein>
    <submittedName>
        <fullName evidence="11">Titin</fullName>
    </submittedName>
</protein>
<feature type="domain" description="Ig-like" evidence="10">
    <location>
        <begin position="402"/>
        <end position="493"/>
    </location>
</feature>
<evidence type="ECO:0000256" key="3">
    <source>
        <dbReference type="ARBA" id="ARBA00022729"/>
    </source>
</evidence>
<feature type="domain" description="Ig-like" evidence="10">
    <location>
        <begin position="593"/>
        <end position="679"/>
    </location>
</feature>
<feature type="domain" description="Ig-like" evidence="10">
    <location>
        <begin position="688"/>
        <end position="774"/>
    </location>
</feature>
<comment type="caution">
    <text evidence="11">The sequence shown here is derived from an EMBL/GenBank/DDBJ whole genome shotgun (WGS) entry which is preliminary data.</text>
</comment>
<dbReference type="InterPro" id="IPR036179">
    <property type="entry name" value="Ig-like_dom_sf"/>
</dbReference>
<dbReference type="InterPro" id="IPR013783">
    <property type="entry name" value="Ig-like_fold"/>
</dbReference>
<keyword evidence="7" id="KW-0472">Membrane</keyword>
<keyword evidence="12" id="KW-1185">Reference proteome</keyword>
<dbReference type="PANTHER" id="PTHR13817:SF73">
    <property type="entry name" value="FIBRONECTIN TYPE-III DOMAIN-CONTAINING PROTEIN"/>
    <property type="match status" value="1"/>
</dbReference>
<evidence type="ECO:0000313" key="12">
    <source>
        <dbReference type="Proteomes" id="UP000440578"/>
    </source>
</evidence>
<dbReference type="InterPro" id="IPR007110">
    <property type="entry name" value="Ig-like_dom"/>
</dbReference>
<feature type="domain" description="Ig-like" evidence="10">
    <location>
        <begin position="307"/>
        <end position="397"/>
    </location>
</feature>
<gene>
    <name evidence="11" type="primary">TTN_0</name>
    <name evidence="11" type="ORF">FJT64_006810</name>
</gene>
<feature type="domain" description="Ig-like" evidence="10">
    <location>
        <begin position="225"/>
        <end position="302"/>
    </location>
</feature>
<keyword evidence="8" id="KW-1015">Disulfide bond</keyword>
<dbReference type="GO" id="GO:0007155">
    <property type="term" value="P:cell adhesion"/>
    <property type="evidence" value="ECO:0007669"/>
    <property type="project" value="UniProtKB-KW"/>
</dbReference>
<dbReference type="EMBL" id="VIIS01001603">
    <property type="protein sequence ID" value="KAF0295705.1"/>
    <property type="molecule type" value="Genomic_DNA"/>
</dbReference>
<keyword evidence="9" id="KW-0393">Immunoglobulin domain</keyword>
<proteinExistence type="predicted"/>
<reference evidence="11 12" key="1">
    <citation type="submission" date="2019-07" db="EMBL/GenBank/DDBJ databases">
        <title>Draft genome assembly of a fouling barnacle, Amphibalanus amphitrite (Darwin, 1854): The first reference genome for Thecostraca.</title>
        <authorList>
            <person name="Kim W."/>
        </authorList>
    </citation>
    <scope>NUCLEOTIDE SEQUENCE [LARGE SCALE GENOMIC DNA]</scope>
    <source>
        <strain evidence="11">SNU_AA5</strain>
        <tissue evidence="11">Soma without cirri and trophi</tissue>
    </source>
</reference>
<feature type="domain" description="Ig-like" evidence="10">
    <location>
        <begin position="498"/>
        <end position="584"/>
    </location>
</feature>
<dbReference type="SMART" id="SM00408">
    <property type="entry name" value="IGc2"/>
    <property type="match status" value="9"/>
</dbReference>
<keyword evidence="5" id="KW-0130">Cell adhesion</keyword>
<dbReference type="InterPro" id="IPR003598">
    <property type="entry name" value="Ig_sub2"/>
</dbReference>
<dbReference type="PROSITE" id="PS50835">
    <property type="entry name" value="IG_LIKE"/>
    <property type="match status" value="9"/>
</dbReference>
<dbReference type="Proteomes" id="UP000440578">
    <property type="component" value="Unassembled WGS sequence"/>
</dbReference>
<keyword evidence="6" id="KW-1133">Transmembrane helix</keyword>
<dbReference type="PANTHER" id="PTHR13817">
    <property type="entry name" value="TITIN"/>
    <property type="match status" value="1"/>
</dbReference>
<dbReference type="Gene3D" id="2.60.40.10">
    <property type="entry name" value="Immunoglobulins"/>
    <property type="match status" value="9"/>
</dbReference>
<evidence type="ECO:0000256" key="4">
    <source>
        <dbReference type="ARBA" id="ARBA00022737"/>
    </source>
</evidence>
<evidence type="ECO:0000256" key="5">
    <source>
        <dbReference type="ARBA" id="ARBA00022889"/>
    </source>
</evidence>
<keyword evidence="4" id="KW-0677">Repeat</keyword>
<dbReference type="FunFam" id="2.60.40.10:FF:000017">
    <property type="entry name" value="Down syndrome cell adhesion molecule b"/>
    <property type="match status" value="6"/>
</dbReference>
<dbReference type="InterPro" id="IPR050964">
    <property type="entry name" value="Striated_Muscle_Regulatory"/>
</dbReference>
<feature type="domain" description="Ig-like" evidence="10">
    <location>
        <begin position="783"/>
        <end position="869"/>
    </location>
</feature>
<name>A0A6A4VNH9_AMPAM</name>
<dbReference type="AlphaFoldDB" id="A0A6A4VNH9"/>
<dbReference type="GO" id="GO:0016020">
    <property type="term" value="C:membrane"/>
    <property type="evidence" value="ECO:0007669"/>
    <property type="project" value="UniProtKB-SubCell"/>
</dbReference>
<keyword evidence="3" id="KW-0732">Signal</keyword>
<evidence type="ECO:0000256" key="6">
    <source>
        <dbReference type="ARBA" id="ARBA00022989"/>
    </source>
</evidence>
<evidence type="ECO:0000256" key="9">
    <source>
        <dbReference type="ARBA" id="ARBA00023319"/>
    </source>
</evidence>
<dbReference type="SMART" id="SM00409">
    <property type="entry name" value="IG"/>
    <property type="match status" value="9"/>
</dbReference>
<organism evidence="11 12">
    <name type="scientific">Amphibalanus amphitrite</name>
    <name type="common">Striped barnacle</name>
    <name type="synonym">Balanus amphitrite</name>
    <dbReference type="NCBI Taxonomy" id="1232801"/>
    <lineage>
        <taxon>Eukaryota</taxon>
        <taxon>Metazoa</taxon>
        <taxon>Ecdysozoa</taxon>
        <taxon>Arthropoda</taxon>
        <taxon>Crustacea</taxon>
        <taxon>Multicrustacea</taxon>
        <taxon>Cirripedia</taxon>
        <taxon>Thoracica</taxon>
        <taxon>Thoracicalcarea</taxon>
        <taxon>Balanomorpha</taxon>
        <taxon>Balanoidea</taxon>
        <taxon>Balanidae</taxon>
        <taxon>Amphibalaninae</taxon>
        <taxon>Amphibalanus</taxon>
    </lineage>
</organism>
<feature type="domain" description="Ig-like" evidence="10">
    <location>
        <begin position="24"/>
        <end position="114"/>
    </location>
</feature>
<evidence type="ECO:0000256" key="1">
    <source>
        <dbReference type="ARBA" id="ARBA00004167"/>
    </source>
</evidence>
<evidence type="ECO:0000256" key="7">
    <source>
        <dbReference type="ARBA" id="ARBA00023136"/>
    </source>
</evidence>
<evidence type="ECO:0000256" key="8">
    <source>
        <dbReference type="ARBA" id="ARBA00023157"/>
    </source>
</evidence>
<comment type="subcellular location">
    <subcellularLocation>
        <location evidence="1">Membrane</location>
        <topology evidence="1">Single-pass membrane protein</topology>
    </subcellularLocation>
</comment>
<dbReference type="OrthoDB" id="6371610at2759"/>
<dbReference type="InterPro" id="IPR003599">
    <property type="entry name" value="Ig_sub"/>
</dbReference>